<accession>A0A0E9QG91</accession>
<proteinExistence type="predicted"/>
<protein>
    <submittedName>
        <fullName evidence="1">Uncharacterized protein</fullName>
    </submittedName>
</protein>
<organism evidence="1">
    <name type="scientific">Anguilla anguilla</name>
    <name type="common">European freshwater eel</name>
    <name type="synonym">Muraena anguilla</name>
    <dbReference type="NCBI Taxonomy" id="7936"/>
    <lineage>
        <taxon>Eukaryota</taxon>
        <taxon>Metazoa</taxon>
        <taxon>Chordata</taxon>
        <taxon>Craniata</taxon>
        <taxon>Vertebrata</taxon>
        <taxon>Euteleostomi</taxon>
        <taxon>Actinopterygii</taxon>
        <taxon>Neopterygii</taxon>
        <taxon>Teleostei</taxon>
        <taxon>Anguilliformes</taxon>
        <taxon>Anguillidae</taxon>
        <taxon>Anguilla</taxon>
    </lineage>
</organism>
<evidence type="ECO:0000313" key="1">
    <source>
        <dbReference type="EMBL" id="JAH15138.1"/>
    </source>
</evidence>
<reference evidence="1" key="2">
    <citation type="journal article" date="2015" name="Fish Shellfish Immunol.">
        <title>Early steps in the European eel (Anguilla anguilla)-Vibrio vulnificus interaction in the gills: Role of the RtxA13 toxin.</title>
        <authorList>
            <person name="Callol A."/>
            <person name="Pajuelo D."/>
            <person name="Ebbesson L."/>
            <person name="Teles M."/>
            <person name="MacKenzie S."/>
            <person name="Amaro C."/>
        </authorList>
    </citation>
    <scope>NUCLEOTIDE SEQUENCE</scope>
</reference>
<dbReference type="EMBL" id="GBXM01093439">
    <property type="protein sequence ID" value="JAH15138.1"/>
    <property type="molecule type" value="Transcribed_RNA"/>
</dbReference>
<dbReference type="AlphaFoldDB" id="A0A0E9QG91"/>
<sequence>MGLARPKDETGQGRTVCCWDEELAVCWLL</sequence>
<name>A0A0E9QG91_ANGAN</name>
<reference evidence="1" key="1">
    <citation type="submission" date="2014-11" db="EMBL/GenBank/DDBJ databases">
        <authorList>
            <person name="Amaro Gonzalez C."/>
        </authorList>
    </citation>
    <scope>NUCLEOTIDE SEQUENCE</scope>
</reference>